<keyword evidence="1" id="KW-0812">Transmembrane</keyword>
<reference evidence="2 3" key="1">
    <citation type="submission" date="2024-09" db="EMBL/GenBank/DDBJ databases">
        <authorList>
            <person name="Sun Q."/>
            <person name="Mori K."/>
        </authorList>
    </citation>
    <scope>NUCLEOTIDE SEQUENCE [LARGE SCALE GENOMIC DNA]</scope>
    <source>
        <strain evidence="2 3">CICC 10874</strain>
    </source>
</reference>
<gene>
    <name evidence="2" type="ORF">ACFFF6_07575</name>
</gene>
<dbReference type="RefSeq" id="WP_376979675.1">
    <property type="nucleotide sequence ID" value="NZ_JBHLSV010000007.1"/>
</dbReference>
<keyword evidence="1" id="KW-1133">Transmembrane helix</keyword>
<feature type="transmembrane region" description="Helical" evidence="1">
    <location>
        <begin position="180"/>
        <end position="204"/>
    </location>
</feature>
<feature type="transmembrane region" description="Helical" evidence="1">
    <location>
        <begin position="20"/>
        <end position="38"/>
    </location>
</feature>
<evidence type="ECO:0000256" key="1">
    <source>
        <dbReference type="SAM" id="Phobius"/>
    </source>
</evidence>
<feature type="transmembrane region" description="Helical" evidence="1">
    <location>
        <begin position="143"/>
        <end position="168"/>
    </location>
</feature>
<dbReference type="Proteomes" id="UP001589793">
    <property type="component" value="Unassembled WGS sequence"/>
</dbReference>
<feature type="transmembrane region" description="Helical" evidence="1">
    <location>
        <begin position="224"/>
        <end position="245"/>
    </location>
</feature>
<dbReference type="EMBL" id="JBHLSV010000007">
    <property type="protein sequence ID" value="MFC0673811.1"/>
    <property type="molecule type" value="Genomic_DNA"/>
</dbReference>
<evidence type="ECO:0000313" key="2">
    <source>
        <dbReference type="EMBL" id="MFC0673811.1"/>
    </source>
</evidence>
<proteinExistence type="predicted"/>
<name>A0ABV6R9Z1_9MICO</name>
<comment type="caution">
    <text evidence="2">The sequence shown here is derived from an EMBL/GenBank/DDBJ whole genome shotgun (WGS) entry which is preliminary data.</text>
</comment>
<accession>A0ABV6R9Z1</accession>
<sequence length="250" mass="26692">MRRAIRLELRKMRRLRTVPILAVMVCAVIALGSISLFTDSARENADDPGAAPWAVLLLNYTMMAAMTSPILTAVLASRQTDIEHTGIGWTLASTAGFTPGMLCRAKLAALSLILGPAVVVQSLVLIGIGRVVGIQVPLDPGPWMGYTTLLLLVDVAFLALHIWLAAVVENQLISVGVGMLGAFLAVFTLLMPGAVSRVIPWGYYALISSVGQQGREIVAISPPYAWVAGFLLLVGGLFAVATHHLDRIER</sequence>
<feature type="transmembrane region" description="Helical" evidence="1">
    <location>
        <begin position="50"/>
        <end position="76"/>
    </location>
</feature>
<keyword evidence="3" id="KW-1185">Reference proteome</keyword>
<protein>
    <submittedName>
        <fullName evidence="2">ABC transporter permease</fullName>
    </submittedName>
</protein>
<dbReference type="Pfam" id="PF12730">
    <property type="entry name" value="ABC2_membrane_4"/>
    <property type="match status" value="1"/>
</dbReference>
<feature type="transmembrane region" description="Helical" evidence="1">
    <location>
        <begin position="107"/>
        <end position="131"/>
    </location>
</feature>
<keyword evidence="1" id="KW-0472">Membrane</keyword>
<evidence type="ECO:0000313" key="3">
    <source>
        <dbReference type="Proteomes" id="UP001589793"/>
    </source>
</evidence>
<organism evidence="2 3">
    <name type="scientific">Brachybacterium hainanense</name>
    <dbReference type="NCBI Taxonomy" id="1541174"/>
    <lineage>
        <taxon>Bacteria</taxon>
        <taxon>Bacillati</taxon>
        <taxon>Actinomycetota</taxon>
        <taxon>Actinomycetes</taxon>
        <taxon>Micrococcales</taxon>
        <taxon>Dermabacteraceae</taxon>
        <taxon>Brachybacterium</taxon>
    </lineage>
</organism>